<reference evidence="6" key="2">
    <citation type="submission" date="2021-04" db="EMBL/GenBank/DDBJ databases">
        <authorList>
            <person name="Gilroy R."/>
        </authorList>
    </citation>
    <scope>NUCLEOTIDE SEQUENCE</scope>
    <source>
        <strain evidence="6">CHK169-11906</strain>
    </source>
</reference>
<accession>A0A9D2IBG3</accession>
<dbReference type="AlphaFoldDB" id="A0A9D2IBG3"/>
<dbReference type="InterPro" id="IPR011990">
    <property type="entry name" value="TPR-like_helical_dom_sf"/>
</dbReference>
<feature type="signal peptide" evidence="5">
    <location>
        <begin position="1"/>
        <end position="20"/>
    </location>
</feature>
<feature type="compositionally biased region" description="Basic and acidic residues" evidence="4">
    <location>
        <begin position="233"/>
        <end position="257"/>
    </location>
</feature>
<dbReference type="PROSITE" id="PS50005">
    <property type="entry name" value="TPR"/>
    <property type="match status" value="2"/>
</dbReference>
<evidence type="ECO:0000313" key="7">
    <source>
        <dbReference type="Proteomes" id="UP000824259"/>
    </source>
</evidence>
<feature type="chain" id="PRO_5039489612" evidence="5">
    <location>
        <begin position="21"/>
        <end position="266"/>
    </location>
</feature>
<comment type="caution">
    <text evidence="6">The sequence shown here is derived from an EMBL/GenBank/DDBJ whole genome shotgun (WGS) entry which is preliminary data.</text>
</comment>
<evidence type="ECO:0000256" key="5">
    <source>
        <dbReference type="SAM" id="SignalP"/>
    </source>
</evidence>
<evidence type="ECO:0000313" key="6">
    <source>
        <dbReference type="EMBL" id="HJA98150.1"/>
    </source>
</evidence>
<evidence type="ECO:0000256" key="3">
    <source>
        <dbReference type="PROSITE-ProRule" id="PRU00339"/>
    </source>
</evidence>
<organism evidence="6 7">
    <name type="scientific">Candidatus Alistipes avicola</name>
    <dbReference type="NCBI Taxonomy" id="2838432"/>
    <lineage>
        <taxon>Bacteria</taxon>
        <taxon>Pseudomonadati</taxon>
        <taxon>Bacteroidota</taxon>
        <taxon>Bacteroidia</taxon>
        <taxon>Bacteroidales</taxon>
        <taxon>Rikenellaceae</taxon>
        <taxon>Alistipes</taxon>
    </lineage>
</organism>
<feature type="compositionally biased region" description="Basic and acidic residues" evidence="4">
    <location>
        <begin position="154"/>
        <end position="173"/>
    </location>
</feature>
<feature type="repeat" description="TPR" evidence="3">
    <location>
        <begin position="97"/>
        <end position="130"/>
    </location>
</feature>
<reference evidence="6" key="1">
    <citation type="journal article" date="2021" name="PeerJ">
        <title>Extensive microbial diversity within the chicken gut microbiome revealed by metagenomics and culture.</title>
        <authorList>
            <person name="Gilroy R."/>
            <person name="Ravi A."/>
            <person name="Getino M."/>
            <person name="Pursley I."/>
            <person name="Horton D.L."/>
            <person name="Alikhan N.F."/>
            <person name="Baker D."/>
            <person name="Gharbi K."/>
            <person name="Hall N."/>
            <person name="Watson M."/>
            <person name="Adriaenssens E.M."/>
            <person name="Foster-Nyarko E."/>
            <person name="Jarju S."/>
            <person name="Secka A."/>
            <person name="Antonio M."/>
            <person name="Oren A."/>
            <person name="Chaudhuri R.R."/>
            <person name="La Ragione R."/>
            <person name="Hildebrand F."/>
            <person name="Pallen M.J."/>
        </authorList>
    </citation>
    <scope>NUCLEOTIDE SEQUENCE</scope>
    <source>
        <strain evidence="6">CHK169-11906</strain>
    </source>
</reference>
<gene>
    <name evidence="6" type="ORF">H9779_00910</name>
</gene>
<keyword evidence="2 3" id="KW-0802">TPR repeat</keyword>
<proteinExistence type="predicted"/>
<dbReference type="Pfam" id="PF14559">
    <property type="entry name" value="TPR_19"/>
    <property type="match status" value="1"/>
</dbReference>
<dbReference type="Gene3D" id="1.25.40.10">
    <property type="entry name" value="Tetratricopeptide repeat domain"/>
    <property type="match status" value="2"/>
</dbReference>
<evidence type="ECO:0000256" key="4">
    <source>
        <dbReference type="SAM" id="MobiDB-lite"/>
    </source>
</evidence>
<dbReference type="InterPro" id="IPR051685">
    <property type="entry name" value="Ycf3/AcsC/BcsC/TPR_MFPF"/>
</dbReference>
<dbReference type="Pfam" id="PF00515">
    <property type="entry name" value="TPR_1"/>
    <property type="match status" value="1"/>
</dbReference>
<evidence type="ECO:0000256" key="1">
    <source>
        <dbReference type="ARBA" id="ARBA00022737"/>
    </source>
</evidence>
<name>A0A9D2IBG3_9BACT</name>
<protein>
    <submittedName>
        <fullName evidence="6">Tetratricopeptide repeat protein</fullName>
    </submittedName>
</protein>
<dbReference type="PANTHER" id="PTHR44943:SF8">
    <property type="entry name" value="TPR REPEAT-CONTAINING PROTEIN MJ0263"/>
    <property type="match status" value="1"/>
</dbReference>
<evidence type="ECO:0000256" key="2">
    <source>
        <dbReference type="ARBA" id="ARBA00022803"/>
    </source>
</evidence>
<keyword evidence="5" id="KW-0732">Signal</keyword>
<feature type="region of interest" description="Disordered" evidence="4">
    <location>
        <begin position="147"/>
        <end position="266"/>
    </location>
</feature>
<sequence>MRKTIILSALMLLVAGSVSAQKYPERSQVRKGNRDYAKERYEQSIEHYTKALEYAPENFEAGYDLSSALYRTEKYEEAAKRLQQLALDSTRTETERAETYYNLGNAQFKQQKLQEALESYKNSLRLNPSDQEAKYNYAYTKRLLEQQQQQNQDQNKDQQQDQNKQDQNKDQNKDQNQNQQQDKNRDQQDQQNQQDQQDGQDDPNQQGDNPQDQPQQSDRNGKSRPGEGIAPEEQERMLDAIQAQEDKTQEKLKEKARVVVRGGKNW</sequence>
<dbReference type="PROSITE" id="PS50293">
    <property type="entry name" value="TPR_REGION"/>
    <property type="match status" value="1"/>
</dbReference>
<dbReference type="InterPro" id="IPR019734">
    <property type="entry name" value="TPR_rpt"/>
</dbReference>
<dbReference type="SUPFAM" id="SSF48452">
    <property type="entry name" value="TPR-like"/>
    <property type="match status" value="1"/>
</dbReference>
<keyword evidence="1" id="KW-0677">Repeat</keyword>
<dbReference type="PANTHER" id="PTHR44943">
    <property type="entry name" value="CELLULOSE SYNTHASE OPERON PROTEIN C"/>
    <property type="match status" value="1"/>
</dbReference>
<dbReference type="SMART" id="SM00028">
    <property type="entry name" value="TPR"/>
    <property type="match status" value="2"/>
</dbReference>
<dbReference type="Proteomes" id="UP000824259">
    <property type="component" value="Unassembled WGS sequence"/>
</dbReference>
<dbReference type="EMBL" id="DWYR01000004">
    <property type="protein sequence ID" value="HJA98150.1"/>
    <property type="molecule type" value="Genomic_DNA"/>
</dbReference>
<feature type="compositionally biased region" description="Low complexity" evidence="4">
    <location>
        <begin position="189"/>
        <end position="216"/>
    </location>
</feature>
<feature type="repeat" description="TPR" evidence="3">
    <location>
        <begin position="25"/>
        <end position="58"/>
    </location>
</feature>